<dbReference type="VEuPathDB" id="FungiDB:CNAG_00080"/>
<accession>J9VD58</accession>
<dbReference type="OrthoDB" id="2572528at2759"/>
<reference evidence="1 2" key="1">
    <citation type="journal article" date="2014" name="PLoS Genet.">
        <title>Analysis of the genome and transcriptome of Cryptococcus neoformans var. grubii reveals complex RNA expression and microevolution leading to virulence attenuation.</title>
        <authorList>
            <person name="Janbon G."/>
            <person name="Ormerod K.L."/>
            <person name="Paulet D."/>
            <person name="Byrnes E.J.III."/>
            <person name="Yadav V."/>
            <person name="Chatterjee G."/>
            <person name="Mullapudi N."/>
            <person name="Hon C.C."/>
            <person name="Billmyre R.B."/>
            <person name="Brunel F."/>
            <person name="Bahn Y.S."/>
            <person name="Chen W."/>
            <person name="Chen Y."/>
            <person name="Chow E.W."/>
            <person name="Coppee J.Y."/>
            <person name="Floyd-Averette A."/>
            <person name="Gaillardin C."/>
            <person name="Gerik K.J."/>
            <person name="Goldberg J."/>
            <person name="Gonzalez-Hilarion S."/>
            <person name="Gujja S."/>
            <person name="Hamlin J.L."/>
            <person name="Hsueh Y.P."/>
            <person name="Ianiri G."/>
            <person name="Jones S."/>
            <person name="Kodira C.D."/>
            <person name="Kozubowski L."/>
            <person name="Lam W."/>
            <person name="Marra M."/>
            <person name="Mesner L.D."/>
            <person name="Mieczkowski P.A."/>
            <person name="Moyrand F."/>
            <person name="Nielsen K."/>
            <person name="Proux C."/>
            <person name="Rossignol T."/>
            <person name="Schein J.E."/>
            <person name="Sun S."/>
            <person name="Wollschlaeger C."/>
            <person name="Wood I.A."/>
            <person name="Zeng Q."/>
            <person name="Neuveglise C."/>
            <person name="Newlon C.S."/>
            <person name="Perfect J.R."/>
            <person name="Lodge J.K."/>
            <person name="Idnurm A."/>
            <person name="Stajich J.E."/>
            <person name="Kronstad J.W."/>
            <person name="Sanyal K."/>
            <person name="Heitman J."/>
            <person name="Fraser J.A."/>
            <person name="Cuomo C.A."/>
            <person name="Dietrich F.S."/>
        </authorList>
    </citation>
    <scope>NUCLEOTIDE SEQUENCE [LARGE SCALE GENOMIC DNA]</scope>
    <source>
        <strain evidence="2">H99 / ATCC 208821 / CBS 10515 / FGSC 9487</strain>
    </source>
</reference>
<sequence>MSSTPSASRGGLSALIQAYKDSNEAAGQAVMSQSGDQSFGSQTLSQVDKSVKSAFEPGTALVRISCMSSCPDYLVCTDGHIEPVTDPMSRAWEFKNREAFLANRVLHSLDGQSVLMSDEDYEAVRGLVSAAMADTGEQASRIIRDYSKALESLEEARKRQLETSQVSTFTLDLSKQPYSMRRQTKPSWPRDFTSRVFRLWAWRQVCTEHSRVPGTAVSMSLKNSDFDLASFTANEGSRLRSRLQESAKVYWNAREIEDECFDPNAMPLKHVHLQSCGYNKDDDSVRFQRTDHHLMDLWRNDVLLISLATGRSLTADETLSLMPLPLYQDFSQHHIEPITNFNESKITRKKPSNFLAMNDPEWKSWLQEIITTLDQKKRFPNMSELPVSGYESLISAVKHIQAGKGKDFMRSRYGEKSQPVTINKYFENIDPLQRFMATNKSLGSSNLTDDEVVSRLSSKAYHRWKEISGARKGLSIKGMIRNCF</sequence>
<dbReference type="AlphaFoldDB" id="J9VD58"/>
<gene>
    <name evidence="1" type="ORF">CNAG_00080</name>
</gene>
<organism evidence="1 2">
    <name type="scientific">Cryptococcus neoformans (strain H99 / ATCC 208821 / CBS 10515 / FGSC 9487)</name>
    <name type="common">Cryptococcus neoformans var. grubii serotype A</name>
    <dbReference type="NCBI Taxonomy" id="235443"/>
    <lineage>
        <taxon>Eukaryota</taxon>
        <taxon>Fungi</taxon>
        <taxon>Dikarya</taxon>
        <taxon>Basidiomycota</taxon>
        <taxon>Agaricomycotina</taxon>
        <taxon>Tremellomycetes</taxon>
        <taxon>Tremellales</taxon>
        <taxon>Cryptococcaceae</taxon>
        <taxon>Cryptococcus</taxon>
        <taxon>Cryptococcus neoformans species complex</taxon>
    </lineage>
</organism>
<dbReference type="GeneID" id="23883948"/>
<dbReference type="EMBL" id="CP003820">
    <property type="protein sequence ID" value="AFR92217.2"/>
    <property type="molecule type" value="Genomic_DNA"/>
</dbReference>
<dbReference type="Proteomes" id="UP000010091">
    <property type="component" value="Chromosome 1"/>
</dbReference>
<keyword evidence="2" id="KW-1185">Reference proteome</keyword>
<proteinExistence type="predicted"/>
<evidence type="ECO:0000313" key="1">
    <source>
        <dbReference type="EMBL" id="AFR92217.2"/>
    </source>
</evidence>
<protein>
    <submittedName>
        <fullName evidence="1">Uncharacterized protein</fullName>
    </submittedName>
</protein>
<dbReference type="HOGENOM" id="CLU_644083_0_0_1"/>
<dbReference type="KEGG" id="cng:CNAG_00080"/>
<name>J9VD58_CRYN9</name>
<evidence type="ECO:0000313" key="2">
    <source>
        <dbReference type="Proteomes" id="UP000010091"/>
    </source>
</evidence>
<dbReference type="RefSeq" id="XP_012046175.1">
    <property type="nucleotide sequence ID" value="XM_012190785.1"/>
</dbReference>